<dbReference type="InterPro" id="IPR011009">
    <property type="entry name" value="Kinase-like_dom_sf"/>
</dbReference>
<dbReference type="InterPro" id="IPR011044">
    <property type="entry name" value="Quino_amine_DH_bsu"/>
</dbReference>
<evidence type="ECO:0000256" key="6">
    <source>
        <dbReference type="ARBA" id="ARBA00022741"/>
    </source>
</evidence>
<accession>A0A542DS05</accession>
<keyword evidence="4" id="KW-0808">Transferase</keyword>
<feature type="domain" description="Protein kinase" evidence="12">
    <location>
        <begin position="10"/>
        <end position="269"/>
    </location>
</feature>
<dbReference type="Pfam" id="PF20703">
    <property type="entry name" value="nSTAND1"/>
    <property type="match status" value="1"/>
</dbReference>
<dbReference type="SUPFAM" id="SSF50969">
    <property type="entry name" value="YVTN repeat-like/Quinoprotein amine dehydrogenase"/>
    <property type="match status" value="1"/>
</dbReference>
<evidence type="ECO:0000256" key="1">
    <source>
        <dbReference type="ARBA" id="ARBA00012513"/>
    </source>
</evidence>
<evidence type="ECO:0000256" key="9">
    <source>
        <dbReference type="PROSITE-ProRule" id="PRU00221"/>
    </source>
</evidence>
<dbReference type="SMART" id="SM00220">
    <property type="entry name" value="S_TKc"/>
    <property type="match status" value="1"/>
</dbReference>
<keyword evidence="14" id="KW-1185">Reference proteome</keyword>
<evidence type="ECO:0000256" key="11">
    <source>
        <dbReference type="SAM" id="MobiDB-lite"/>
    </source>
</evidence>
<proteinExistence type="predicted"/>
<protein>
    <recommendedName>
        <fullName evidence="1">non-specific serine/threonine protein kinase</fullName>
        <ecNumber evidence="1">2.7.11.1</ecNumber>
    </recommendedName>
</protein>
<dbReference type="SMART" id="SM00320">
    <property type="entry name" value="WD40"/>
    <property type="match status" value="8"/>
</dbReference>
<dbReference type="PANTHER" id="PTHR43289:SF6">
    <property type="entry name" value="SERINE_THREONINE-PROTEIN KINASE NEKL-3"/>
    <property type="match status" value="1"/>
</dbReference>
<feature type="region of interest" description="Disordered" evidence="11">
    <location>
        <begin position="313"/>
        <end position="333"/>
    </location>
</feature>
<dbReference type="PROSITE" id="PS00107">
    <property type="entry name" value="PROTEIN_KINASE_ATP"/>
    <property type="match status" value="1"/>
</dbReference>
<dbReference type="Gene3D" id="3.30.200.20">
    <property type="entry name" value="Phosphorylase Kinase, domain 1"/>
    <property type="match status" value="1"/>
</dbReference>
<keyword evidence="8 10" id="KW-0067">ATP-binding</keyword>
<dbReference type="EMBL" id="VFML01000001">
    <property type="protein sequence ID" value="TQJ05882.1"/>
    <property type="molecule type" value="Genomic_DNA"/>
</dbReference>
<dbReference type="InterPro" id="IPR001680">
    <property type="entry name" value="WD40_rpt"/>
</dbReference>
<dbReference type="InterPro" id="IPR000719">
    <property type="entry name" value="Prot_kinase_dom"/>
</dbReference>
<dbReference type="InterPro" id="IPR019775">
    <property type="entry name" value="WD40_repeat_CS"/>
</dbReference>
<feature type="compositionally biased region" description="Low complexity" evidence="11">
    <location>
        <begin position="267"/>
        <end position="285"/>
    </location>
</feature>
<feature type="repeat" description="WD" evidence="9">
    <location>
        <begin position="1400"/>
        <end position="1442"/>
    </location>
</feature>
<keyword evidence="5" id="KW-0677">Repeat</keyword>
<dbReference type="InterPro" id="IPR015943">
    <property type="entry name" value="WD40/YVTN_repeat-like_dom_sf"/>
</dbReference>
<evidence type="ECO:0000256" key="4">
    <source>
        <dbReference type="ARBA" id="ARBA00022679"/>
    </source>
</evidence>
<dbReference type="GO" id="GO:0004674">
    <property type="term" value="F:protein serine/threonine kinase activity"/>
    <property type="evidence" value="ECO:0007669"/>
    <property type="project" value="UniProtKB-KW"/>
</dbReference>
<dbReference type="InterPro" id="IPR027417">
    <property type="entry name" value="P-loop_NTPase"/>
</dbReference>
<dbReference type="Gene3D" id="2.130.10.10">
    <property type="entry name" value="YVTN repeat-like/Quinoprotein amine dehydrogenase"/>
    <property type="match status" value="4"/>
</dbReference>
<dbReference type="EC" id="2.7.11.1" evidence="1"/>
<dbReference type="InterPro" id="IPR049052">
    <property type="entry name" value="nSTAND1"/>
</dbReference>
<evidence type="ECO:0000259" key="12">
    <source>
        <dbReference type="PROSITE" id="PS50011"/>
    </source>
</evidence>
<dbReference type="SUPFAM" id="SSF56112">
    <property type="entry name" value="Protein kinase-like (PK-like)"/>
    <property type="match status" value="1"/>
</dbReference>
<dbReference type="PROSITE" id="PS50011">
    <property type="entry name" value="PROTEIN_KINASE_DOM"/>
    <property type="match status" value="1"/>
</dbReference>
<dbReference type="PROSITE" id="PS50294">
    <property type="entry name" value="WD_REPEATS_REGION"/>
    <property type="match status" value="1"/>
</dbReference>
<gene>
    <name evidence="13" type="ORF">FB471_5727</name>
</gene>
<keyword evidence="3 9" id="KW-0853">WD repeat</keyword>
<dbReference type="Proteomes" id="UP000320876">
    <property type="component" value="Unassembled WGS sequence"/>
</dbReference>
<evidence type="ECO:0000256" key="8">
    <source>
        <dbReference type="ARBA" id="ARBA00022840"/>
    </source>
</evidence>
<evidence type="ECO:0000256" key="10">
    <source>
        <dbReference type="PROSITE-ProRule" id="PRU10141"/>
    </source>
</evidence>
<name>A0A542DS05_AMYCI</name>
<dbReference type="InterPro" id="IPR008271">
    <property type="entry name" value="Ser/Thr_kinase_AS"/>
</dbReference>
<evidence type="ECO:0000256" key="3">
    <source>
        <dbReference type="ARBA" id="ARBA00022574"/>
    </source>
</evidence>
<dbReference type="Gene3D" id="1.10.510.10">
    <property type="entry name" value="Transferase(Phosphotransferase) domain 1"/>
    <property type="match status" value="1"/>
</dbReference>
<feature type="repeat" description="WD" evidence="9">
    <location>
        <begin position="1001"/>
        <end position="1027"/>
    </location>
</feature>
<evidence type="ECO:0000256" key="2">
    <source>
        <dbReference type="ARBA" id="ARBA00022527"/>
    </source>
</evidence>
<feature type="compositionally biased region" description="Low complexity" evidence="11">
    <location>
        <begin position="313"/>
        <end position="327"/>
    </location>
</feature>
<feature type="region of interest" description="Disordered" evidence="11">
    <location>
        <begin position="267"/>
        <end position="290"/>
    </location>
</feature>
<dbReference type="SUPFAM" id="SSF50978">
    <property type="entry name" value="WD40 repeat-like"/>
    <property type="match status" value="1"/>
</dbReference>
<dbReference type="InterPro" id="IPR036322">
    <property type="entry name" value="WD40_repeat_dom_sf"/>
</dbReference>
<reference evidence="13 14" key="1">
    <citation type="submission" date="2019-06" db="EMBL/GenBank/DDBJ databases">
        <title>Sequencing the genomes of 1000 actinobacteria strains.</title>
        <authorList>
            <person name="Klenk H.-P."/>
        </authorList>
    </citation>
    <scope>NUCLEOTIDE SEQUENCE [LARGE SCALE GENOMIC DNA]</scope>
    <source>
        <strain evidence="13 14">DSM 45679</strain>
    </source>
</reference>
<dbReference type="SUPFAM" id="SSF52540">
    <property type="entry name" value="P-loop containing nucleoside triphosphate hydrolases"/>
    <property type="match status" value="1"/>
</dbReference>
<dbReference type="Pfam" id="PF00400">
    <property type="entry name" value="WD40"/>
    <property type="match status" value="1"/>
</dbReference>
<feature type="binding site" evidence="10">
    <location>
        <position position="39"/>
    </location>
    <ligand>
        <name>ATP</name>
        <dbReference type="ChEBI" id="CHEBI:30616"/>
    </ligand>
</feature>
<keyword evidence="7 13" id="KW-0418">Kinase</keyword>
<dbReference type="CDD" id="cd14014">
    <property type="entry name" value="STKc_PknB_like"/>
    <property type="match status" value="1"/>
</dbReference>
<dbReference type="GO" id="GO:0005524">
    <property type="term" value="F:ATP binding"/>
    <property type="evidence" value="ECO:0007669"/>
    <property type="project" value="UniProtKB-UniRule"/>
</dbReference>
<feature type="repeat" description="WD" evidence="9">
    <location>
        <begin position="1444"/>
        <end position="1485"/>
    </location>
</feature>
<dbReference type="InterPro" id="IPR017441">
    <property type="entry name" value="Protein_kinase_ATP_BS"/>
</dbReference>
<dbReference type="PROSITE" id="PS50082">
    <property type="entry name" value="WD_REPEATS_2"/>
    <property type="match status" value="3"/>
</dbReference>
<organism evidence="13 14">
    <name type="scientific">Amycolatopsis cihanbeyliensis</name>
    <dbReference type="NCBI Taxonomy" id="1128664"/>
    <lineage>
        <taxon>Bacteria</taxon>
        <taxon>Bacillati</taxon>
        <taxon>Actinomycetota</taxon>
        <taxon>Actinomycetes</taxon>
        <taxon>Pseudonocardiales</taxon>
        <taxon>Pseudonocardiaceae</taxon>
        <taxon>Amycolatopsis</taxon>
    </lineage>
</organism>
<sequence>MAVELLGGRYRIEGLLGRGGMGDVYRAVDTVRDRPVALKLLPASADEHYAGRLRREAELVSRLADPHIVEVYDTGDGDGRLYLAMRLVEGADLRRVLAGGPLDPRRTVRILSPVAAALDTAHAGGIVHRDVKPSNILLGPDEDAHLTDFGIARPLEADATRLTRTGSYVGSLDYIAPEQLRGQDVTGTADVYSLACVLYECLTGKVPFPADDPAAKLAAQLNDPPAAPSVFDPTVPPALDMVVATGMDKDPQRRFASAGELLAAATSALAEESPAAEAEPTAPGGPRDQAQDAVVRAIVAVSARRQWLAGLAGPAGPAGTADPDANPQVRAGETCPYPGLRSFGTGEAAWFHGRDAEITELLVRLTRQSVTSGPLVVVGASGAGKSSLLRAGLFPALDEAGAQWPRVVLTPGERPVDTLATRLAAVTGADPAALAARAREHPESFGEHCRPAVEHGAGEGARLMIVVDQFEQLFTDGADPAERAAFATALAHAWPATVLLALRADYVPDCIGLEPLRTALDHPFVIGSLGTAELRQVITLPAREAGLEVEDGLVDRLIGDVGARDGSPVEHGVLPRLAHALRETWHNRAGTVLTLGGYQATGGVDRAVAVSADQLYQRLEADRAAAMRAALLRLVKVLPDGGLARRRADRDDLDEQALADLVEARLVGVDDEGVRLSHDALLTAWPRLREWVEAQRQDILLRQRLDEAVANWREGERDRGDLYRGARLATALEWADGQRELTDGQREFLRASRREQQRSTRRLRGVVAGLAALLVAALVAGGIAVNARNEADHQAQVALSRQLAAESRALSEWDPVGARRTALRAWRAAPTAEARGALLSADGLTHLAGFETGLDPVTAVDAGEGGRLIAVAGARDSGGNTVVVRDTAAGGAIGLEADLGEDTVQAVRFSPDGSLLAVAVFGTPGVRVWDVSSGRLVTELESAGDVIGPIAWHPDGTGIAAQALVEGTSRIGAWDPRTGERGRWLADPAAGDATAYTVAYDESRLATGRIDGSVELWNTATGERILRGTAHRDAAGPGQDGMPVAVALSHELLASASPYDDRIRLYDLASGRPAGDIADRTRAAGDAARGPGILTFSGDGARLLTVTGGRVIVWDPIDRKRLGEYAQGRGTGTSAGRTITALAVTADGSTTVSARKEGRVDYWRRTTPWYEAPRGSVLGVAFDPNSGRATAVDGAGEEHTWDWPSGRAAGEAGELTAPGMGVAYAPDGTRVTGALDGVLTVTPPAGEPAKLTMDGHRFRGNLAISTDGSLLAAASENPEGASSGGRVYVWDLAGGEPLAVLELDAGSASALAFSPDGARLLAVSSSSAFDLTGENGAGGTSVTLTTWRTGNLEAPPDSARIEDDVIDAVYSPDGRNIIAASVTGTIQIRDASTGELRRDFGTHPSAVRALALAPDGKTLATATTDDSAVWLWDLAEGTLRARLTSGRGFEINDLAFSPDGAALARAGTDAAVALWRVDTERAVERICHDLVEAGTGDTGELGCG</sequence>
<dbReference type="Pfam" id="PF00069">
    <property type="entry name" value="Pkinase"/>
    <property type="match status" value="1"/>
</dbReference>
<dbReference type="RefSeq" id="WP_170220960.1">
    <property type="nucleotide sequence ID" value="NZ_VFML01000001.1"/>
</dbReference>
<dbReference type="PANTHER" id="PTHR43289">
    <property type="entry name" value="MITOGEN-ACTIVATED PROTEIN KINASE KINASE KINASE 20-RELATED"/>
    <property type="match status" value="1"/>
</dbReference>
<evidence type="ECO:0000256" key="7">
    <source>
        <dbReference type="ARBA" id="ARBA00022777"/>
    </source>
</evidence>
<evidence type="ECO:0000256" key="5">
    <source>
        <dbReference type="ARBA" id="ARBA00022737"/>
    </source>
</evidence>
<evidence type="ECO:0000313" key="14">
    <source>
        <dbReference type="Proteomes" id="UP000320876"/>
    </source>
</evidence>
<keyword evidence="2 13" id="KW-0723">Serine/threonine-protein kinase</keyword>
<comment type="caution">
    <text evidence="13">The sequence shown here is derived from an EMBL/GenBank/DDBJ whole genome shotgun (WGS) entry which is preliminary data.</text>
</comment>
<evidence type="ECO:0000313" key="13">
    <source>
        <dbReference type="EMBL" id="TQJ05882.1"/>
    </source>
</evidence>
<keyword evidence="6 10" id="KW-0547">Nucleotide-binding</keyword>
<dbReference type="FunFam" id="1.10.510.10:FF:000021">
    <property type="entry name" value="Serine/threonine protein kinase"/>
    <property type="match status" value="1"/>
</dbReference>
<dbReference type="PROSITE" id="PS00678">
    <property type="entry name" value="WD_REPEATS_1"/>
    <property type="match status" value="1"/>
</dbReference>
<dbReference type="PROSITE" id="PS00108">
    <property type="entry name" value="PROTEIN_KINASE_ST"/>
    <property type="match status" value="1"/>
</dbReference>